<dbReference type="HOGENOM" id="CLU_713472_0_0_5"/>
<evidence type="ECO:0000313" key="1">
    <source>
        <dbReference type="EMBL" id="AAY62313.1"/>
    </source>
</evidence>
<dbReference type="KEGG" id="rfe:RF_pd62"/>
<protein>
    <submittedName>
        <fullName evidence="2">Uncharacterized protein</fullName>
    </submittedName>
</protein>
<sequence>MNINDVPDSHHKEIARDVYSTISEYSNRYALDATDKNKIANSVYEAHCTLKAWQQRSYAQVATSYTVYQDRQKYLEHKRLADIERESERKTLIEHTQQIKHEILVAKTVSEIFVALEKDQKFFIEQNGNIKYTTFNYKFVDLVEQALEYKEQELLPQLKDAAAEAEQHGVFSTQDILAELKGSKDLAETYKHFDSSLERHHLETQHQQIRKDKVDAKTTDEMLTTIRREHEFFKSLNGKLKYAGQYDSSVLSAISNAKSIEQDKLITNMHNMVVYAKKHGILNDHEILNQFNSNDSQNVLKNLSKTCEKHYMDRHNENIKQLLDDEHVIIGSKKYSCPLKYMKHEMQNDIPSFIDEKQIAATFAKVKAEVKELRLERELEHTMTMRF</sequence>
<accession>Q4UJA0</accession>
<evidence type="ECO:0000313" key="2">
    <source>
        <dbReference type="EMBL" id="AAY62357.1"/>
    </source>
</evidence>
<dbReference type="KEGG" id="rfe:RF_p62"/>
<dbReference type="EMBL" id="CP000055">
    <property type="protein sequence ID" value="AAY62357.1"/>
    <property type="molecule type" value="Genomic_DNA"/>
</dbReference>
<keyword evidence="2" id="KW-0614">Plasmid</keyword>
<dbReference type="Proteomes" id="UP000008548">
    <property type="component" value="Plasmid pRFdelta"/>
</dbReference>
<reference evidence="2 3" key="1">
    <citation type="journal article" date="2005" name="PLoS Biol.">
        <title>The genome sequence of Rickettsia felis identifies the first putative conjugative plasmid in an obligate intracellular parasite.</title>
        <authorList>
            <person name="Ogata H."/>
            <person name="Renesto P."/>
            <person name="Audic S."/>
            <person name="Robert C."/>
            <person name="Blanc G."/>
            <person name="Fournier P.E."/>
            <person name="Parinello H."/>
            <person name="Claverie J.M."/>
            <person name="Raoult D."/>
        </authorList>
    </citation>
    <scope>NUCLEOTIDE SEQUENCE [LARGE SCALE GENOMIC DNA]</scope>
    <source>
        <strain evidence="3">ATCC VR-1525 / URRWXCal2</strain>
        <strain evidence="2">URRWXCal2</strain>
        <plasmid evidence="1">pRF</plasmid>
        <plasmid evidence="2">pRFdelta</plasmid>
    </source>
</reference>
<proteinExistence type="predicted"/>
<dbReference type="Proteomes" id="UP000008548">
    <property type="component" value="Plasmid pRF"/>
</dbReference>
<keyword evidence="3" id="KW-1185">Reference proteome</keyword>
<organism evidence="2 3">
    <name type="scientific">Rickettsia felis (strain ATCC VR-1525 / URRWXCal2)</name>
    <name type="common">Rickettsia azadi</name>
    <dbReference type="NCBI Taxonomy" id="315456"/>
    <lineage>
        <taxon>Bacteria</taxon>
        <taxon>Pseudomonadati</taxon>
        <taxon>Pseudomonadota</taxon>
        <taxon>Alphaproteobacteria</taxon>
        <taxon>Rickettsiales</taxon>
        <taxon>Rickettsiaceae</taxon>
        <taxon>Rickettsieae</taxon>
        <taxon>Rickettsia</taxon>
        <taxon>spotted fever group</taxon>
    </lineage>
</organism>
<geneLocation type="plasmid" evidence="2 3">
    <name>pRFdelta</name>
</geneLocation>
<geneLocation type="plasmid" evidence="1 3">
    <name>pRF</name>
</geneLocation>
<evidence type="ECO:0000313" key="3">
    <source>
        <dbReference type="Proteomes" id="UP000008548"/>
    </source>
</evidence>
<dbReference type="EMBL" id="CP000054">
    <property type="protein sequence ID" value="AAY62313.1"/>
    <property type="molecule type" value="Genomic_DNA"/>
</dbReference>
<gene>
    <name evidence="1" type="ordered locus">RF_p62</name>
    <name evidence="2" type="ordered locus">RF_pd62</name>
</gene>
<name>Q4UJA0_RICFE</name>
<dbReference type="AlphaFoldDB" id="Q4UJA0"/>